<sequence>MAEYQCEHLCTVKVVDFACLKYYRLTEMINNLNASTEKAHEKNKPCSFNGILENPQCFFGILQDCCLFFFRNKKEDQKNDAHHEA</sequence>
<accession>A0ABP8VKZ6</accession>
<keyword evidence="2" id="KW-1185">Reference proteome</keyword>
<organism evidence="1 2">
    <name type="scientific">Bartonella pachyuromydis</name>
    <dbReference type="NCBI Taxonomy" id="931097"/>
    <lineage>
        <taxon>Bacteria</taxon>
        <taxon>Pseudomonadati</taxon>
        <taxon>Pseudomonadota</taxon>
        <taxon>Alphaproteobacteria</taxon>
        <taxon>Hyphomicrobiales</taxon>
        <taxon>Bartonellaceae</taxon>
        <taxon>Bartonella</taxon>
    </lineage>
</organism>
<dbReference type="EMBL" id="BAABJA010000010">
    <property type="protein sequence ID" value="GAA4665575.1"/>
    <property type="molecule type" value="Genomic_DNA"/>
</dbReference>
<evidence type="ECO:0000313" key="2">
    <source>
        <dbReference type="Proteomes" id="UP001501699"/>
    </source>
</evidence>
<proteinExistence type="predicted"/>
<name>A0ABP8VKZ6_9HYPH</name>
<dbReference type="Proteomes" id="UP001501699">
    <property type="component" value="Unassembled WGS sequence"/>
</dbReference>
<evidence type="ECO:0000313" key="1">
    <source>
        <dbReference type="EMBL" id="GAA4665575.1"/>
    </source>
</evidence>
<protein>
    <submittedName>
        <fullName evidence="1">Uncharacterized protein</fullName>
    </submittedName>
</protein>
<comment type="caution">
    <text evidence="1">The sequence shown here is derived from an EMBL/GenBank/DDBJ whole genome shotgun (WGS) entry which is preliminary data.</text>
</comment>
<gene>
    <name evidence="1" type="ORF">GCM10023262_13210</name>
</gene>
<reference evidence="2" key="1">
    <citation type="journal article" date="2019" name="Int. J. Syst. Evol. Microbiol.">
        <title>The Global Catalogue of Microorganisms (GCM) 10K type strain sequencing project: providing services to taxonomists for standard genome sequencing and annotation.</title>
        <authorList>
            <consortium name="The Broad Institute Genomics Platform"/>
            <consortium name="The Broad Institute Genome Sequencing Center for Infectious Disease"/>
            <person name="Wu L."/>
            <person name="Ma J."/>
        </authorList>
    </citation>
    <scope>NUCLEOTIDE SEQUENCE [LARGE SCALE GENOMIC DNA]</scope>
    <source>
        <strain evidence="2">JCM 17714</strain>
    </source>
</reference>